<dbReference type="PANTHER" id="PTHR43757:SF2">
    <property type="entry name" value="AMINOMETHYLTRANSFERASE, MITOCHONDRIAL"/>
    <property type="match status" value="1"/>
</dbReference>
<dbReference type="SUPFAM" id="SSF101790">
    <property type="entry name" value="Aminomethyltransferase beta-barrel domain"/>
    <property type="match status" value="1"/>
</dbReference>
<evidence type="ECO:0000256" key="4">
    <source>
        <dbReference type="ARBA" id="ARBA00022679"/>
    </source>
</evidence>
<protein>
    <recommendedName>
        <fullName evidence="2">aminomethyltransferase</fullName>
        <ecNumber evidence="2">2.1.2.10</ecNumber>
    </recommendedName>
    <alternativeName>
        <fullName evidence="5">Glycine cleavage system T protein</fullName>
    </alternativeName>
</protein>
<keyword evidence="10" id="KW-0489">Methyltransferase</keyword>
<dbReference type="NCBIfam" id="NF001567">
    <property type="entry name" value="PRK00389.1"/>
    <property type="match status" value="1"/>
</dbReference>
<dbReference type="Gene3D" id="4.10.1250.10">
    <property type="entry name" value="Aminomethyltransferase fragment"/>
    <property type="match status" value="1"/>
</dbReference>
<evidence type="ECO:0000256" key="3">
    <source>
        <dbReference type="ARBA" id="ARBA00022576"/>
    </source>
</evidence>
<dbReference type="Pfam" id="PF08669">
    <property type="entry name" value="GCV_T_C"/>
    <property type="match status" value="1"/>
</dbReference>
<evidence type="ECO:0000259" key="9">
    <source>
        <dbReference type="Pfam" id="PF08669"/>
    </source>
</evidence>
<dbReference type="InterPro" id="IPR028896">
    <property type="entry name" value="GcvT/YgfZ/DmdA"/>
</dbReference>
<feature type="binding site" evidence="7">
    <location>
        <position position="211"/>
    </location>
    <ligand>
        <name>substrate</name>
    </ligand>
</feature>
<dbReference type="InterPro" id="IPR013977">
    <property type="entry name" value="GcvT_C"/>
</dbReference>
<dbReference type="FunFam" id="4.10.1250.10:FF:000002">
    <property type="entry name" value="Aminomethyltransferase"/>
    <property type="match status" value="1"/>
</dbReference>
<gene>
    <name evidence="10" type="primary">gcvT</name>
    <name evidence="10" type="ORF">AGA_2629</name>
</gene>
<dbReference type="GO" id="GO:0008168">
    <property type="term" value="F:methyltransferase activity"/>
    <property type="evidence" value="ECO:0007669"/>
    <property type="project" value="UniProtKB-KW"/>
</dbReference>
<dbReference type="PANTHER" id="PTHR43757">
    <property type="entry name" value="AMINOMETHYLTRANSFERASE"/>
    <property type="match status" value="1"/>
</dbReference>
<name>A0A0U5FA35_9PROT</name>
<dbReference type="NCBIfam" id="TIGR00528">
    <property type="entry name" value="gcvT"/>
    <property type="match status" value="1"/>
</dbReference>
<dbReference type="Gene3D" id="2.40.30.110">
    <property type="entry name" value="Aminomethyltransferase beta-barrel domains"/>
    <property type="match status" value="1"/>
</dbReference>
<dbReference type="PIRSF" id="PIRSF006487">
    <property type="entry name" value="GcvT"/>
    <property type="match status" value="1"/>
</dbReference>
<keyword evidence="3" id="KW-0032">Aminotransferase</keyword>
<dbReference type="InterPro" id="IPR006223">
    <property type="entry name" value="GcvT"/>
</dbReference>
<dbReference type="Pfam" id="PF01571">
    <property type="entry name" value="GCV_T"/>
    <property type="match status" value="1"/>
</dbReference>
<comment type="catalytic activity">
    <reaction evidence="6">
        <text>N(6)-[(R)-S(8)-aminomethyldihydrolipoyl]-L-lysyl-[protein] + (6S)-5,6,7,8-tetrahydrofolate = N(6)-[(R)-dihydrolipoyl]-L-lysyl-[protein] + (6R)-5,10-methylene-5,6,7,8-tetrahydrofolate + NH4(+)</text>
        <dbReference type="Rhea" id="RHEA:16945"/>
        <dbReference type="Rhea" id="RHEA-COMP:10475"/>
        <dbReference type="Rhea" id="RHEA-COMP:10492"/>
        <dbReference type="ChEBI" id="CHEBI:15636"/>
        <dbReference type="ChEBI" id="CHEBI:28938"/>
        <dbReference type="ChEBI" id="CHEBI:57453"/>
        <dbReference type="ChEBI" id="CHEBI:83100"/>
        <dbReference type="ChEBI" id="CHEBI:83143"/>
        <dbReference type="EC" id="2.1.2.10"/>
    </reaction>
</comment>
<evidence type="ECO:0000313" key="10">
    <source>
        <dbReference type="EMBL" id="CEF57312.1"/>
    </source>
</evidence>
<dbReference type="Proteomes" id="UP000068250">
    <property type="component" value="Chromosome I"/>
</dbReference>
<sequence length="387" mass="41515">MGLFCKAACMGTDSSLLHTPLYTLHEDFGAKMVPFAGYAMPLQYADGIMAEHRHVRAHVGLFDVSHMGQVRIRARSGNVEDAARALERLVPADIVALKPGRQRYTQFTNTSGGILDDLMVIRQEDCLLLVVNAACKQADFAHMQDNLGDCLVEQLEDRALLALQGPDAEGVLSSFDADASSMRFMDVCMLEIDGARCIVSRSGYTGEDGFEISLSAKDADRVARQLLQHQQVKLIGLGARDSLRLEAGLCLYGSDIDETTTPVEAALEWSIQKSRRTGGARAGGFPGADIILDQLENGVTRRRVGLLPEGRAPVRHGAPLFADAAMADRVGEVTSGAFGPTVEAPVAMGYVATPHAATGTALTAELRARAVATRVAALPLVPARFKR</sequence>
<evidence type="ECO:0000256" key="2">
    <source>
        <dbReference type="ARBA" id="ARBA00012616"/>
    </source>
</evidence>
<dbReference type="STRING" id="431306.AGA_2629"/>
<dbReference type="Gene3D" id="3.30.1360.120">
    <property type="entry name" value="Probable tRNA modification gtpase trme, domain 1"/>
    <property type="match status" value="1"/>
</dbReference>
<dbReference type="PATRIC" id="fig|431306.5.peg.2715"/>
<comment type="similarity">
    <text evidence="1">Belongs to the GcvT family.</text>
</comment>
<dbReference type="EC" id="2.1.2.10" evidence="2"/>
<dbReference type="InterPro" id="IPR029043">
    <property type="entry name" value="GcvT/YgfZ_C"/>
</dbReference>
<dbReference type="FunFam" id="3.30.70.1400:FF:000007">
    <property type="entry name" value="Glycine cleavage system aminomethyltransferase T"/>
    <property type="match status" value="1"/>
</dbReference>
<dbReference type="SUPFAM" id="SSF103025">
    <property type="entry name" value="Folate-binding domain"/>
    <property type="match status" value="1"/>
</dbReference>
<dbReference type="Gene3D" id="3.30.70.1400">
    <property type="entry name" value="Aminomethyltransferase beta-barrel domains"/>
    <property type="match status" value="1"/>
</dbReference>
<dbReference type="GO" id="GO:0006546">
    <property type="term" value="P:glycine catabolic process"/>
    <property type="evidence" value="ECO:0007669"/>
    <property type="project" value="InterPro"/>
</dbReference>
<organism evidence="10 11">
    <name type="scientific">Acetobacter ghanensis</name>
    <dbReference type="NCBI Taxonomy" id="431306"/>
    <lineage>
        <taxon>Bacteria</taxon>
        <taxon>Pseudomonadati</taxon>
        <taxon>Pseudomonadota</taxon>
        <taxon>Alphaproteobacteria</taxon>
        <taxon>Acetobacterales</taxon>
        <taxon>Acetobacteraceae</taxon>
        <taxon>Acetobacter</taxon>
    </lineage>
</organism>
<feature type="domain" description="Aminomethyltransferase C-terminal" evidence="9">
    <location>
        <begin position="301"/>
        <end position="381"/>
    </location>
</feature>
<evidence type="ECO:0000256" key="7">
    <source>
        <dbReference type="PIRSR" id="PIRSR006487-1"/>
    </source>
</evidence>
<dbReference type="InterPro" id="IPR006222">
    <property type="entry name" value="GCVT_N"/>
</dbReference>
<dbReference type="GO" id="GO:0008483">
    <property type="term" value="F:transaminase activity"/>
    <property type="evidence" value="ECO:0007669"/>
    <property type="project" value="UniProtKB-KW"/>
</dbReference>
<evidence type="ECO:0000259" key="8">
    <source>
        <dbReference type="Pfam" id="PF01571"/>
    </source>
</evidence>
<evidence type="ECO:0000256" key="5">
    <source>
        <dbReference type="ARBA" id="ARBA00031395"/>
    </source>
</evidence>
<reference evidence="11" key="1">
    <citation type="submission" date="2014-09" db="EMBL/GenBank/DDBJ databases">
        <authorList>
            <person name="Illeghems K.G."/>
        </authorList>
    </citation>
    <scope>NUCLEOTIDE SEQUENCE [LARGE SCALE GENOMIC DNA]</scope>
    <source>
        <strain evidence="11">LMG 23848T</strain>
    </source>
</reference>
<dbReference type="InterPro" id="IPR027266">
    <property type="entry name" value="TrmE/GcvT-like"/>
</dbReference>
<feature type="domain" description="GCVT N-terminal" evidence="8">
    <location>
        <begin position="21"/>
        <end position="273"/>
    </location>
</feature>
<keyword evidence="4 10" id="KW-0808">Transferase</keyword>
<evidence type="ECO:0000256" key="1">
    <source>
        <dbReference type="ARBA" id="ARBA00008609"/>
    </source>
</evidence>
<evidence type="ECO:0000313" key="11">
    <source>
        <dbReference type="Proteomes" id="UP000068250"/>
    </source>
</evidence>
<dbReference type="EMBL" id="LN609302">
    <property type="protein sequence ID" value="CEF57312.1"/>
    <property type="molecule type" value="Genomic_DNA"/>
</dbReference>
<evidence type="ECO:0000256" key="6">
    <source>
        <dbReference type="ARBA" id="ARBA00047665"/>
    </source>
</evidence>
<dbReference type="GO" id="GO:0004047">
    <property type="term" value="F:aminomethyltransferase activity"/>
    <property type="evidence" value="ECO:0007669"/>
    <property type="project" value="UniProtKB-EC"/>
</dbReference>
<dbReference type="GO" id="GO:0032259">
    <property type="term" value="P:methylation"/>
    <property type="evidence" value="ECO:0007669"/>
    <property type="project" value="UniProtKB-KW"/>
</dbReference>
<accession>A0A0U5FA35</accession>
<dbReference type="GO" id="GO:0005960">
    <property type="term" value="C:glycine cleavage complex"/>
    <property type="evidence" value="ECO:0007669"/>
    <property type="project" value="InterPro"/>
</dbReference>
<dbReference type="AlphaFoldDB" id="A0A0U5FA35"/>
<proteinExistence type="inferred from homology"/>
<dbReference type="NCBIfam" id="NF010093">
    <property type="entry name" value="PRK13579.1"/>
    <property type="match status" value="1"/>
</dbReference>